<organism evidence="1 2">
    <name type="scientific">Bradyrhizobium japonicum</name>
    <dbReference type="NCBI Taxonomy" id="375"/>
    <lineage>
        <taxon>Bacteria</taxon>
        <taxon>Pseudomonadati</taxon>
        <taxon>Pseudomonadota</taxon>
        <taxon>Alphaproteobacteria</taxon>
        <taxon>Hyphomicrobiales</taxon>
        <taxon>Nitrobacteraceae</taxon>
        <taxon>Bradyrhizobium</taxon>
    </lineage>
</organism>
<gene>
    <name evidence="1" type="ORF">ABIF63_004077</name>
</gene>
<protein>
    <submittedName>
        <fullName evidence="1">Uncharacterized protein</fullName>
    </submittedName>
</protein>
<comment type="caution">
    <text evidence="1">The sequence shown here is derived from an EMBL/GenBank/DDBJ whole genome shotgun (WGS) entry which is preliminary data.</text>
</comment>
<reference evidence="1 2" key="1">
    <citation type="submission" date="2024-06" db="EMBL/GenBank/DDBJ databases">
        <title>Genomic Encyclopedia of Type Strains, Phase V (KMG-V): Genome sequencing to study the core and pangenomes of soil and plant-associated prokaryotes.</title>
        <authorList>
            <person name="Whitman W."/>
        </authorList>
    </citation>
    <scope>NUCLEOTIDE SEQUENCE [LARGE SCALE GENOMIC DNA]</scope>
    <source>
        <strain evidence="1 2">USDA 160</strain>
    </source>
</reference>
<proteinExistence type="predicted"/>
<dbReference type="Proteomes" id="UP001549291">
    <property type="component" value="Unassembled WGS sequence"/>
</dbReference>
<sequence length="184" mass="20854">MPVARLLGPASARASRSGWLGTRVGPYPSATTNYAALTRRRSDNPHEETWHLRRRPHRRDRVRAGVPVRADQWAWSVGFYPGMEPGTGQRGMAAAFEAARGAFENAWSELQPSIPDNAFAEWRRDRDWRAEVAAKKARGKKLDSEVRSTLMRCVCNTVFDSWKPAESYPHRQHIYAAQAAERIP</sequence>
<evidence type="ECO:0000313" key="1">
    <source>
        <dbReference type="EMBL" id="MET4719971.1"/>
    </source>
</evidence>
<keyword evidence="2" id="KW-1185">Reference proteome</keyword>
<evidence type="ECO:0000313" key="2">
    <source>
        <dbReference type="Proteomes" id="UP001549291"/>
    </source>
</evidence>
<accession>A0ABV2RSR7</accession>
<name>A0ABV2RSR7_BRAJP</name>
<dbReference type="EMBL" id="JBEPTQ010000002">
    <property type="protein sequence ID" value="MET4719971.1"/>
    <property type="molecule type" value="Genomic_DNA"/>
</dbReference>